<dbReference type="EMBL" id="BLAE01000008">
    <property type="protein sequence ID" value="GES08040.1"/>
    <property type="molecule type" value="Genomic_DNA"/>
</dbReference>
<feature type="transmembrane region" description="Helical" evidence="7">
    <location>
        <begin position="71"/>
        <end position="90"/>
    </location>
</feature>
<feature type="transmembrane region" description="Helical" evidence="7">
    <location>
        <begin position="96"/>
        <end position="115"/>
    </location>
</feature>
<feature type="transmembrane region" description="Helical" evidence="7">
    <location>
        <begin position="216"/>
        <end position="238"/>
    </location>
</feature>
<evidence type="ECO:0000313" key="8">
    <source>
        <dbReference type="EMBL" id="GES08040.1"/>
    </source>
</evidence>
<dbReference type="GO" id="GO:0015658">
    <property type="term" value="F:branched-chain amino acid transmembrane transporter activity"/>
    <property type="evidence" value="ECO:0007669"/>
    <property type="project" value="InterPro"/>
</dbReference>
<sequence length="361" mass="37455">MKSLLHRAWPVAVAAVLAILPFSAVDIPVLFDGPFAQPGTLQLLAMCLIFAGVVQSYDLQFGRTGLMSFGHALYFAAGAYPTCVLVRAGWPLWQAAAAALCAGTLLAVVLGAIALHTDGIGFAMVTLAFAQAGTLTITLNPAGLTGGDEGLVLNGPGLPAWLTGVTNTANLYWLALAYVCAAVAVVWLLMASPAGRIITGVRDDTRRVSVLGLNSYVVKLSVFTLSGVLAAAGGIVYVLTTGGVSPHVASTAFTLTLLVMVVIGGPGTRWGPVLGAVVYTYLDQRLTAVSGAVSVSPGTPGWLAGLLSQPLLLLGIVFILLVYFAPGGLSALRPRKSFGRTDTTPPGDFQKARRRVAKLRR</sequence>
<feature type="compositionally biased region" description="Basic residues" evidence="6">
    <location>
        <begin position="352"/>
        <end position="361"/>
    </location>
</feature>
<dbReference type="AlphaFoldDB" id="A0A5M3WI80"/>
<feature type="transmembrane region" description="Helical" evidence="7">
    <location>
        <begin position="244"/>
        <end position="265"/>
    </location>
</feature>
<evidence type="ECO:0000256" key="4">
    <source>
        <dbReference type="ARBA" id="ARBA00022989"/>
    </source>
</evidence>
<dbReference type="PANTHER" id="PTHR30482:SF17">
    <property type="entry name" value="ABC TRANSPORTER ATP-BINDING PROTEIN"/>
    <property type="match status" value="1"/>
</dbReference>
<reference evidence="8 9" key="1">
    <citation type="submission" date="2019-10" db="EMBL/GenBank/DDBJ databases">
        <title>Whole genome shotgun sequence of Acrocarpospora macrocephala NBRC 16266.</title>
        <authorList>
            <person name="Ichikawa N."/>
            <person name="Kimura A."/>
            <person name="Kitahashi Y."/>
            <person name="Komaki H."/>
            <person name="Oguchi A."/>
        </authorList>
    </citation>
    <scope>NUCLEOTIDE SEQUENCE [LARGE SCALE GENOMIC DNA]</scope>
    <source>
        <strain evidence="8 9">NBRC 16266</strain>
    </source>
</reference>
<dbReference type="RefSeq" id="WP_218040935.1">
    <property type="nucleotide sequence ID" value="NZ_BAAAHL010000012.1"/>
</dbReference>
<keyword evidence="2" id="KW-1003">Cell membrane</keyword>
<feature type="transmembrane region" description="Helical" evidence="7">
    <location>
        <begin position="286"/>
        <end position="305"/>
    </location>
</feature>
<evidence type="ECO:0000256" key="5">
    <source>
        <dbReference type="ARBA" id="ARBA00023136"/>
    </source>
</evidence>
<keyword evidence="3 7" id="KW-0812">Transmembrane</keyword>
<protein>
    <submittedName>
        <fullName evidence="8">Branched-chain amino acid ABC transporter permease</fullName>
    </submittedName>
</protein>
<dbReference type="InterPro" id="IPR001851">
    <property type="entry name" value="ABC_transp_permease"/>
</dbReference>
<feature type="transmembrane region" description="Helical" evidence="7">
    <location>
        <begin position="40"/>
        <end position="59"/>
    </location>
</feature>
<dbReference type="PANTHER" id="PTHR30482">
    <property type="entry name" value="HIGH-AFFINITY BRANCHED-CHAIN AMINO ACID TRANSPORT SYSTEM PERMEASE"/>
    <property type="match status" value="1"/>
</dbReference>
<gene>
    <name evidence="8" type="ORF">Amac_016350</name>
</gene>
<proteinExistence type="predicted"/>
<feature type="region of interest" description="Disordered" evidence="6">
    <location>
        <begin position="335"/>
        <end position="361"/>
    </location>
</feature>
<keyword evidence="9" id="KW-1185">Reference proteome</keyword>
<evidence type="ECO:0000313" key="9">
    <source>
        <dbReference type="Proteomes" id="UP000331127"/>
    </source>
</evidence>
<dbReference type="Pfam" id="PF02653">
    <property type="entry name" value="BPD_transp_2"/>
    <property type="match status" value="1"/>
</dbReference>
<evidence type="ECO:0000256" key="2">
    <source>
        <dbReference type="ARBA" id="ARBA00022475"/>
    </source>
</evidence>
<feature type="transmembrane region" description="Helical" evidence="7">
    <location>
        <begin position="311"/>
        <end position="332"/>
    </location>
</feature>
<keyword evidence="4 7" id="KW-1133">Transmembrane helix</keyword>
<evidence type="ECO:0000256" key="6">
    <source>
        <dbReference type="SAM" id="MobiDB-lite"/>
    </source>
</evidence>
<organism evidence="8 9">
    <name type="scientific">Acrocarpospora macrocephala</name>
    <dbReference type="NCBI Taxonomy" id="150177"/>
    <lineage>
        <taxon>Bacteria</taxon>
        <taxon>Bacillati</taxon>
        <taxon>Actinomycetota</taxon>
        <taxon>Actinomycetes</taxon>
        <taxon>Streptosporangiales</taxon>
        <taxon>Streptosporangiaceae</taxon>
        <taxon>Acrocarpospora</taxon>
    </lineage>
</organism>
<accession>A0A5M3WI80</accession>
<dbReference type="GO" id="GO:0005886">
    <property type="term" value="C:plasma membrane"/>
    <property type="evidence" value="ECO:0007669"/>
    <property type="project" value="UniProtKB-SubCell"/>
</dbReference>
<feature type="transmembrane region" description="Helical" evidence="7">
    <location>
        <begin position="122"/>
        <end position="144"/>
    </location>
</feature>
<comment type="caution">
    <text evidence="8">The sequence shown here is derived from an EMBL/GenBank/DDBJ whole genome shotgun (WGS) entry which is preliminary data.</text>
</comment>
<evidence type="ECO:0000256" key="7">
    <source>
        <dbReference type="SAM" id="Phobius"/>
    </source>
</evidence>
<dbReference type="InterPro" id="IPR043428">
    <property type="entry name" value="LivM-like"/>
</dbReference>
<evidence type="ECO:0000256" key="3">
    <source>
        <dbReference type="ARBA" id="ARBA00022692"/>
    </source>
</evidence>
<dbReference type="CDD" id="cd06581">
    <property type="entry name" value="TM_PBP1_LivM_like"/>
    <property type="match status" value="1"/>
</dbReference>
<keyword evidence="5 7" id="KW-0472">Membrane</keyword>
<evidence type="ECO:0000256" key="1">
    <source>
        <dbReference type="ARBA" id="ARBA00004651"/>
    </source>
</evidence>
<comment type="subcellular location">
    <subcellularLocation>
        <location evidence="1">Cell membrane</location>
        <topology evidence="1">Multi-pass membrane protein</topology>
    </subcellularLocation>
</comment>
<name>A0A5M3WI80_9ACTN</name>
<feature type="transmembrane region" description="Helical" evidence="7">
    <location>
        <begin position="171"/>
        <end position="195"/>
    </location>
</feature>
<dbReference type="Proteomes" id="UP000331127">
    <property type="component" value="Unassembled WGS sequence"/>
</dbReference>